<dbReference type="Proteomes" id="UP000068243">
    <property type="component" value="Unassembled WGS sequence"/>
</dbReference>
<dbReference type="SUPFAM" id="SSF81383">
    <property type="entry name" value="F-box domain"/>
    <property type="match status" value="1"/>
</dbReference>
<proteinExistence type="predicted"/>
<sequence length="491" mass="56018">MFFLICRYMAIDPYNAESLGAMMFQCWGQTARLSKDPNRKDSQDNLNQLIHMHIFDLPQELLEAILAQTSRGSLASLARVCQRLRPLVERILYQSVYLRNHDGEKFTYALDCVPARAEHVKELLIHYHYVDVEDEEEYYPLYAETLAPTIGRLVNLRTLVVKGLEFDADREEDDEIIGGYERVIAEAEKWDTLFAQSAVPGSQILPSLTKCVMIMDDIAPNEPAWDFSLRGAVLIHPYLQDLTIVGGELESLKNHVPSPRSTPLERLNMFGCDVSPSAMGELLSLPRALKHLTYKGAPWCYRPTNLMPDRQIYVDMIKNQADSLLSLDIDFYPGIVDNPPVDFTALECLEELTVESDALRGTGEYDPKNNSKICLWKSSELKCQLPPSLKRLVLFLYTPRSLPGWRTLIILYNWIARGSLPNLEKVTFQIAKSCEREIMDRSIGDNERSIGQAFEEVKVKLQFELAPNSKNDGYELFDCPNCGINWRNMHA</sequence>
<accession>A0A100INM6</accession>
<dbReference type="InterPro" id="IPR001810">
    <property type="entry name" value="F-box_dom"/>
</dbReference>
<dbReference type="VEuPathDB" id="FungiDB:ATCC64974_92940"/>
<comment type="caution">
    <text evidence="2">The sequence shown here is derived from an EMBL/GenBank/DDBJ whole genome shotgun (WGS) entry which is preliminary data.</text>
</comment>
<protein>
    <recommendedName>
        <fullName evidence="1">F-box domain-containing protein</fullName>
    </recommendedName>
</protein>
<name>A0A100INM6_ASPNG</name>
<dbReference type="PaxDb" id="5061-CADANGAP00008925"/>
<dbReference type="VEuPathDB" id="FungiDB:An11g07740"/>
<dbReference type="AlphaFoldDB" id="A0A100INM6"/>
<dbReference type="EMBL" id="BCMY01000013">
    <property type="protein sequence ID" value="GAQ44536.1"/>
    <property type="molecule type" value="Genomic_DNA"/>
</dbReference>
<evidence type="ECO:0000313" key="2">
    <source>
        <dbReference type="EMBL" id="GAQ44536.1"/>
    </source>
</evidence>
<dbReference type="VEuPathDB" id="FungiDB:M747DRAFT_334450"/>
<dbReference type="OMA" id="TYKGAPW"/>
<dbReference type="OrthoDB" id="2522477at2759"/>
<reference evidence="3" key="1">
    <citation type="journal article" date="2016" name="Genome Announc.">
        <title>Draft genome sequence of Aspergillus niger strain An76.</title>
        <authorList>
            <person name="Gong W."/>
            <person name="Cheng Z."/>
            <person name="Zhang H."/>
            <person name="Liu L."/>
            <person name="Gao P."/>
            <person name="Wang L."/>
        </authorList>
    </citation>
    <scope>NUCLEOTIDE SEQUENCE [LARGE SCALE GENOMIC DNA]</scope>
    <source>
        <strain evidence="3">An76</strain>
    </source>
</reference>
<dbReference type="PROSITE" id="PS50181">
    <property type="entry name" value="FBOX"/>
    <property type="match status" value="1"/>
</dbReference>
<organism evidence="2 3">
    <name type="scientific">Aspergillus niger</name>
    <dbReference type="NCBI Taxonomy" id="5061"/>
    <lineage>
        <taxon>Eukaryota</taxon>
        <taxon>Fungi</taxon>
        <taxon>Dikarya</taxon>
        <taxon>Ascomycota</taxon>
        <taxon>Pezizomycotina</taxon>
        <taxon>Eurotiomycetes</taxon>
        <taxon>Eurotiomycetidae</taxon>
        <taxon>Eurotiales</taxon>
        <taxon>Aspergillaceae</taxon>
        <taxon>Aspergillus</taxon>
        <taxon>Aspergillus subgen. Circumdati</taxon>
    </lineage>
</organism>
<feature type="domain" description="F-box" evidence="1">
    <location>
        <begin position="51"/>
        <end position="100"/>
    </location>
</feature>
<dbReference type="InterPro" id="IPR036047">
    <property type="entry name" value="F-box-like_dom_sf"/>
</dbReference>
<gene>
    <name evidence="2" type="ORF">ABL_07197</name>
</gene>
<dbReference type="Pfam" id="PF12937">
    <property type="entry name" value="F-box-like"/>
    <property type="match status" value="1"/>
</dbReference>
<dbReference type="VEuPathDB" id="FungiDB:ASPNIDRAFT2_1095788"/>
<evidence type="ECO:0000313" key="3">
    <source>
        <dbReference type="Proteomes" id="UP000068243"/>
    </source>
</evidence>
<evidence type="ECO:0000259" key="1">
    <source>
        <dbReference type="PROSITE" id="PS50181"/>
    </source>
</evidence>